<keyword evidence="3" id="KW-1185">Reference proteome</keyword>
<dbReference type="AlphaFoldDB" id="A0AAN8JKC2"/>
<feature type="compositionally biased region" description="Acidic residues" evidence="1">
    <location>
        <begin position="37"/>
        <end position="47"/>
    </location>
</feature>
<proteinExistence type="predicted"/>
<feature type="region of interest" description="Disordered" evidence="1">
    <location>
        <begin position="1"/>
        <end position="58"/>
    </location>
</feature>
<name>A0AAN8JKC2_PATCE</name>
<evidence type="ECO:0000256" key="1">
    <source>
        <dbReference type="SAM" id="MobiDB-lite"/>
    </source>
</evidence>
<evidence type="ECO:0000313" key="2">
    <source>
        <dbReference type="EMBL" id="KAK6178345.1"/>
    </source>
</evidence>
<protein>
    <submittedName>
        <fullName evidence="2">Uncharacterized protein</fullName>
    </submittedName>
</protein>
<dbReference type="Proteomes" id="UP001347796">
    <property type="component" value="Unassembled WGS sequence"/>
</dbReference>
<accession>A0AAN8JKC2</accession>
<organism evidence="2 3">
    <name type="scientific">Patella caerulea</name>
    <name type="common">Rayed Mediterranean limpet</name>
    <dbReference type="NCBI Taxonomy" id="87958"/>
    <lineage>
        <taxon>Eukaryota</taxon>
        <taxon>Metazoa</taxon>
        <taxon>Spiralia</taxon>
        <taxon>Lophotrochozoa</taxon>
        <taxon>Mollusca</taxon>
        <taxon>Gastropoda</taxon>
        <taxon>Patellogastropoda</taxon>
        <taxon>Patelloidea</taxon>
        <taxon>Patellidae</taxon>
        <taxon>Patella</taxon>
    </lineage>
</organism>
<evidence type="ECO:0000313" key="3">
    <source>
        <dbReference type="Proteomes" id="UP001347796"/>
    </source>
</evidence>
<dbReference type="EMBL" id="JAZGQO010000009">
    <property type="protein sequence ID" value="KAK6178345.1"/>
    <property type="molecule type" value="Genomic_DNA"/>
</dbReference>
<gene>
    <name evidence="2" type="ORF">SNE40_013143</name>
</gene>
<comment type="caution">
    <text evidence="2">The sequence shown here is derived from an EMBL/GenBank/DDBJ whole genome shotgun (WGS) entry which is preliminary data.</text>
</comment>
<reference evidence="2 3" key="1">
    <citation type="submission" date="2024-01" db="EMBL/GenBank/DDBJ databases">
        <title>The genome of the rayed Mediterranean limpet Patella caerulea (Linnaeus, 1758).</title>
        <authorList>
            <person name="Anh-Thu Weber A."/>
            <person name="Halstead-Nussloch G."/>
        </authorList>
    </citation>
    <scope>NUCLEOTIDE SEQUENCE [LARGE SCALE GENOMIC DNA]</scope>
    <source>
        <strain evidence="2">AATW-2023a</strain>
        <tissue evidence="2">Whole specimen</tissue>
    </source>
</reference>
<sequence length="90" mass="9977">MADLSSYRDSQRDGIDDDDSASVQSYSTDRSYSVIFDSDDEVSDDLSDSATGSIQPYMFEPQPANITTEAAVVNIGEEEQRLTGRNNLDW</sequence>